<keyword evidence="1" id="KW-1133">Transmembrane helix</keyword>
<sequence>MTVPKNVFLALIVVITVALISVMVYLLLRPKTVVAPAEINPSETTRVISPTPTPAMVAKKETFERQIKLIVSSPSDGSTVKTNKLSVKGVTMPLAEVFVNDLELKADTLGNFSGTLTLEEGDNPISIIAIDENGNYSEMELTITYEP</sequence>
<evidence type="ECO:0000313" key="3">
    <source>
        <dbReference type="Proteomes" id="UP000178681"/>
    </source>
</evidence>
<accession>A0A1F5Z385</accession>
<organism evidence="2 3">
    <name type="scientific">Candidatus Gottesmanbacteria bacterium RIFCSPHIGHO2_01_FULL_42_12</name>
    <dbReference type="NCBI Taxonomy" id="1798377"/>
    <lineage>
        <taxon>Bacteria</taxon>
        <taxon>Candidatus Gottesmaniibacteriota</taxon>
    </lineage>
</organism>
<gene>
    <name evidence="2" type="ORF">A2872_00950</name>
</gene>
<evidence type="ECO:0000256" key="1">
    <source>
        <dbReference type="SAM" id="Phobius"/>
    </source>
</evidence>
<dbReference type="Proteomes" id="UP000178681">
    <property type="component" value="Unassembled WGS sequence"/>
</dbReference>
<dbReference type="STRING" id="1798377.A2872_00950"/>
<protein>
    <recommendedName>
        <fullName evidence="4">Bacterial Ig-like domain-containing protein</fullName>
    </recommendedName>
</protein>
<reference evidence="2 3" key="1">
    <citation type="journal article" date="2016" name="Nat. Commun.">
        <title>Thousands of microbial genomes shed light on interconnected biogeochemical processes in an aquifer system.</title>
        <authorList>
            <person name="Anantharaman K."/>
            <person name="Brown C.T."/>
            <person name="Hug L.A."/>
            <person name="Sharon I."/>
            <person name="Castelle C.J."/>
            <person name="Probst A.J."/>
            <person name="Thomas B.C."/>
            <person name="Singh A."/>
            <person name="Wilkins M.J."/>
            <person name="Karaoz U."/>
            <person name="Brodie E.L."/>
            <person name="Williams K.H."/>
            <person name="Hubbard S.S."/>
            <person name="Banfield J.F."/>
        </authorList>
    </citation>
    <scope>NUCLEOTIDE SEQUENCE [LARGE SCALE GENOMIC DNA]</scope>
</reference>
<feature type="transmembrane region" description="Helical" evidence="1">
    <location>
        <begin position="6"/>
        <end position="28"/>
    </location>
</feature>
<name>A0A1F5Z385_9BACT</name>
<comment type="caution">
    <text evidence="2">The sequence shown here is derived from an EMBL/GenBank/DDBJ whole genome shotgun (WGS) entry which is preliminary data.</text>
</comment>
<dbReference type="EMBL" id="MFJG01000021">
    <property type="protein sequence ID" value="OGG06784.1"/>
    <property type="molecule type" value="Genomic_DNA"/>
</dbReference>
<dbReference type="InterPro" id="IPR013783">
    <property type="entry name" value="Ig-like_fold"/>
</dbReference>
<keyword evidence="1" id="KW-0812">Transmembrane</keyword>
<proteinExistence type="predicted"/>
<keyword evidence="1" id="KW-0472">Membrane</keyword>
<dbReference type="AlphaFoldDB" id="A0A1F5Z385"/>
<evidence type="ECO:0008006" key="4">
    <source>
        <dbReference type="Google" id="ProtNLM"/>
    </source>
</evidence>
<evidence type="ECO:0000313" key="2">
    <source>
        <dbReference type="EMBL" id="OGG06784.1"/>
    </source>
</evidence>
<dbReference type="Gene3D" id="2.60.40.10">
    <property type="entry name" value="Immunoglobulins"/>
    <property type="match status" value="1"/>
</dbReference>
<dbReference type="Pfam" id="PF09136">
    <property type="entry name" value="Glucodextran_B"/>
    <property type="match status" value="1"/>
</dbReference>